<keyword evidence="2" id="KW-1185">Reference proteome</keyword>
<protein>
    <submittedName>
        <fullName evidence="1">Uncharacterized protein</fullName>
    </submittedName>
</protein>
<sequence>MTILLILAIAALAVWAVAGAFFSTARDGYHRLDARDVARRTPVSID</sequence>
<evidence type="ECO:0000313" key="2">
    <source>
        <dbReference type="Proteomes" id="UP001499954"/>
    </source>
</evidence>
<evidence type="ECO:0000313" key="1">
    <source>
        <dbReference type="EMBL" id="GAA1943459.1"/>
    </source>
</evidence>
<dbReference type="Proteomes" id="UP001499954">
    <property type="component" value="Unassembled WGS sequence"/>
</dbReference>
<dbReference type="RefSeq" id="WP_170298440.1">
    <property type="nucleotide sequence ID" value="NZ_BAAAMK010000001.1"/>
</dbReference>
<name>A0ABN2Q3U0_9MICO</name>
<gene>
    <name evidence="1" type="ORF">GCM10009717_07400</name>
</gene>
<reference evidence="1 2" key="1">
    <citation type="journal article" date="2019" name="Int. J. Syst. Evol. Microbiol.">
        <title>The Global Catalogue of Microorganisms (GCM) 10K type strain sequencing project: providing services to taxonomists for standard genome sequencing and annotation.</title>
        <authorList>
            <consortium name="The Broad Institute Genomics Platform"/>
            <consortium name="The Broad Institute Genome Sequencing Center for Infectious Disease"/>
            <person name="Wu L."/>
            <person name="Ma J."/>
        </authorList>
    </citation>
    <scope>NUCLEOTIDE SEQUENCE [LARGE SCALE GENOMIC DNA]</scope>
    <source>
        <strain evidence="1 2">JCM 13584</strain>
    </source>
</reference>
<dbReference type="EMBL" id="BAAAMK010000001">
    <property type="protein sequence ID" value="GAA1943459.1"/>
    <property type="molecule type" value="Genomic_DNA"/>
</dbReference>
<accession>A0ABN2Q3U0</accession>
<organism evidence="1 2">
    <name type="scientific">Agromyces allii</name>
    <dbReference type="NCBI Taxonomy" id="393607"/>
    <lineage>
        <taxon>Bacteria</taxon>
        <taxon>Bacillati</taxon>
        <taxon>Actinomycetota</taxon>
        <taxon>Actinomycetes</taxon>
        <taxon>Micrococcales</taxon>
        <taxon>Microbacteriaceae</taxon>
        <taxon>Agromyces</taxon>
    </lineage>
</organism>
<comment type="caution">
    <text evidence="1">The sequence shown here is derived from an EMBL/GenBank/DDBJ whole genome shotgun (WGS) entry which is preliminary data.</text>
</comment>
<proteinExistence type="predicted"/>